<organism evidence="1 2">
    <name type="scientific">Eretmocerus hayati</name>
    <dbReference type="NCBI Taxonomy" id="131215"/>
    <lineage>
        <taxon>Eukaryota</taxon>
        <taxon>Metazoa</taxon>
        <taxon>Ecdysozoa</taxon>
        <taxon>Arthropoda</taxon>
        <taxon>Hexapoda</taxon>
        <taxon>Insecta</taxon>
        <taxon>Pterygota</taxon>
        <taxon>Neoptera</taxon>
        <taxon>Endopterygota</taxon>
        <taxon>Hymenoptera</taxon>
        <taxon>Apocrita</taxon>
        <taxon>Proctotrupomorpha</taxon>
        <taxon>Chalcidoidea</taxon>
        <taxon>Aphelinidae</taxon>
        <taxon>Aphelininae</taxon>
        <taxon>Eretmocerus</taxon>
    </lineage>
</organism>
<dbReference type="Proteomes" id="UP001239111">
    <property type="component" value="Chromosome 2"/>
</dbReference>
<keyword evidence="2" id="KW-1185">Reference proteome</keyword>
<reference evidence="1" key="1">
    <citation type="submission" date="2023-04" db="EMBL/GenBank/DDBJ databases">
        <title>A chromosome-level genome assembly of the parasitoid wasp Eretmocerus hayati.</title>
        <authorList>
            <person name="Zhong Y."/>
            <person name="Liu S."/>
            <person name="Liu Y."/>
        </authorList>
    </citation>
    <scope>NUCLEOTIDE SEQUENCE</scope>
    <source>
        <strain evidence="1">ZJU_SS_LIU_2023</strain>
    </source>
</reference>
<evidence type="ECO:0000313" key="2">
    <source>
        <dbReference type="Proteomes" id="UP001239111"/>
    </source>
</evidence>
<protein>
    <submittedName>
        <fullName evidence="1">Uncharacterized protein</fullName>
    </submittedName>
</protein>
<comment type="caution">
    <text evidence="1">The sequence shown here is derived from an EMBL/GenBank/DDBJ whole genome shotgun (WGS) entry which is preliminary data.</text>
</comment>
<proteinExistence type="predicted"/>
<gene>
    <name evidence="1" type="ORF">QAD02_010559</name>
</gene>
<sequence length="153" mass="16616">MLHIKLILGLVIAVCSLVDLSYESTPIKSCQDGPTPFDVRVKDCSGLPCELHRGTNVSAEWDFAVAQATTKLKPRVRAEVAGVVVNYPFPQEDACTSLASGKCPLNTGDQATYELSMPILKIYPKISLTIEFAFLNDGDQVVVCFKLPAKVVD</sequence>
<accession>A0ACC2NV69</accession>
<evidence type="ECO:0000313" key="1">
    <source>
        <dbReference type="EMBL" id="KAJ8674773.1"/>
    </source>
</evidence>
<dbReference type="EMBL" id="CM056742">
    <property type="protein sequence ID" value="KAJ8674773.1"/>
    <property type="molecule type" value="Genomic_DNA"/>
</dbReference>
<name>A0ACC2NV69_9HYME</name>